<name>A0AAE6TNT1_STRPT</name>
<dbReference type="SUPFAM" id="SSF49695">
    <property type="entry name" value="gamma-Crystallin-like"/>
    <property type="match status" value="1"/>
</dbReference>
<organism evidence="2 3">
    <name type="scientific">Streptomyces platensis</name>
    <dbReference type="NCBI Taxonomy" id="58346"/>
    <lineage>
        <taxon>Bacteria</taxon>
        <taxon>Bacillati</taxon>
        <taxon>Actinomycetota</taxon>
        <taxon>Actinomycetes</taxon>
        <taxon>Kitasatosporales</taxon>
        <taxon>Streptomycetaceae</taxon>
        <taxon>Streptomyces</taxon>
    </lineage>
</organism>
<feature type="compositionally biased region" description="Basic residues" evidence="1">
    <location>
        <begin position="53"/>
        <end position="72"/>
    </location>
</feature>
<dbReference type="Pfam" id="PF03995">
    <property type="entry name" value="Inhibitor_I36"/>
    <property type="match status" value="1"/>
</dbReference>
<dbReference type="KEGG" id="spla:CP981_23910"/>
<feature type="compositionally biased region" description="Pro residues" evidence="1">
    <location>
        <begin position="1"/>
        <end position="13"/>
    </location>
</feature>
<evidence type="ECO:0008006" key="4">
    <source>
        <dbReference type="Google" id="ProtNLM"/>
    </source>
</evidence>
<evidence type="ECO:0000313" key="2">
    <source>
        <dbReference type="EMBL" id="QEV54274.1"/>
    </source>
</evidence>
<gene>
    <name evidence="2" type="ORF">CP981_23910</name>
</gene>
<evidence type="ECO:0000256" key="1">
    <source>
        <dbReference type="SAM" id="MobiDB-lite"/>
    </source>
</evidence>
<feature type="region of interest" description="Disordered" evidence="1">
    <location>
        <begin position="1"/>
        <end position="72"/>
    </location>
</feature>
<dbReference type="InterPro" id="IPR011024">
    <property type="entry name" value="G_crystallin-like"/>
</dbReference>
<accession>A0AAE6TNT1</accession>
<dbReference type="AlphaFoldDB" id="A0AAE6TNT1"/>
<dbReference type="Gene3D" id="2.60.20.10">
    <property type="entry name" value="Crystallins"/>
    <property type="match status" value="1"/>
</dbReference>
<proteinExistence type="predicted"/>
<protein>
    <recommendedName>
        <fullName evidence="4">Peptidase inhibitor family I36</fullName>
    </recommendedName>
</protein>
<dbReference type="EMBL" id="CP023691">
    <property type="protein sequence ID" value="QEV54274.1"/>
    <property type="molecule type" value="Genomic_DNA"/>
</dbReference>
<reference evidence="2 3" key="1">
    <citation type="submission" date="2017-09" db="EMBL/GenBank/DDBJ databases">
        <authorList>
            <person name="Lee N."/>
            <person name="Cho B.-K."/>
        </authorList>
    </citation>
    <scope>NUCLEOTIDE SEQUENCE [LARGE SCALE GENOMIC DNA]</scope>
    <source>
        <strain evidence="2 3">ATCC 23948</strain>
    </source>
</reference>
<dbReference type="Proteomes" id="UP000325458">
    <property type="component" value="Chromosome"/>
</dbReference>
<sequence>MPHGPPSGPPSAPSPSHRSLRGGDVPAGQRVGHPTASPPGRLPWPDNGGWAHSRWRNQRVARPTRLRRTRGGTHTMNVRKRIALAAAAAALTGGLALAPAAGASAAPAPAKHGSVTVQRAPANCPRTYLCVYPKTNFQGTPKKVRSNNRNLKPYGGAFRYPLSAYNNGSQCSVTVYEKPNYRGGHAKLNRGTGWRFIGSNLMTIYSNKWCVR</sequence>
<evidence type="ECO:0000313" key="3">
    <source>
        <dbReference type="Proteomes" id="UP000325458"/>
    </source>
</evidence>